<evidence type="ECO:0000259" key="3">
    <source>
        <dbReference type="PROSITE" id="PS50304"/>
    </source>
</evidence>
<evidence type="ECO:0000313" key="5">
    <source>
        <dbReference type="Proteomes" id="UP000799440"/>
    </source>
</evidence>
<gene>
    <name evidence="4" type="ORF">M011DRAFT_408211</name>
</gene>
<feature type="compositionally biased region" description="Polar residues" evidence="2">
    <location>
        <begin position="156"/>
        <end position="166"/>
    </location>
</feature>
<accession>A0A6A6V5X5</accession>
<dbReference type="SMART" id="SM00333">
    <property type="entry name" value="TUDOR"/>
    <property type="match status" value="1"/>
</dbReference>
<reference evidence="4" key="1">
    <citation type="journal article" date="2020" name="Stud. Mycol.">
        <title>101 Dothideomycetes genomes: a test case for predicting lifestyles and emergence of pathogens.</title>
        <authorList>
            <person name="Haridas S."/>
            <person name="Albert R."/>
            <person name="Binder M."/>
            <person name="Bloem J."/>
            <person name="Labutti K."/>
            <person name="Salamov A."/>
            <person name="Andreopoulos B."/>
            <person name="Baker S."/>
            <person name="Barry K."/>
            <person name="Bills G."/>
            <person name="Bluhm B."/>
            <person name="Cannon C."/>
            <person name="Castanera R."/>
            <person name="Culley D."/>
            <person name="Daum C."/>
            <person name="Ezra D."/>
            <person name="Gonzalez J."/>
            <person name="Henrissat B."/>
            <person name="Kuo A."/>
            <person name="Liang C."/>
            <person name="Lipzen A."/>
            <person name="Lutzoni F."/>
            <person name="Magnuson J."/>
            <person name="Mondo S."/>
            <person name="Nolan M."/>
            <person name="Ohm R."/>
            <person name="Pangilinan J."/>
            <person name="Park H.-J."/>
            <person name="Ramirez L."/>
            <person name="Alfaro M."/>
            <person name="Sun H."/>
            <person name="Tritt A."/>
            <person name="Yoshinaga Y."/>
            <person name="Zwiers L.-H."/>
            <person name="Turgeon B."/>
            <person name="Goodwin S."/>
            <person name="Spatafora J."/>
            <person name="Crous P."/>
            <person name="Grigoriev I."/>
        </authorList>
    </citation>
    <scope>NUCLEOTIDE SEQUENCE</scope>
    <source>
        <strain evidence="4">CBS 119925</strain>
    </source>
</reference>
<dbReference type="EMBL" id="MU006587">
    <property type="protein sequence ID" value="KAF2744607.1"/>
    <property type="molecule type" value="Genomic_DNA"/>
</dbReference>
<dbReference type="OrthoDB" id="79171at2759"/>
<feature type="coiled-coil region" evidence="1">
    <location>
        <begin position="2"/>
        <end position="29"/>
    </location>
</feature>
<dbReference type="InterPro" id="IPR002999">
    <property type="entry name" value="Tudor"/>
</dbReference>
<feature type="region of interest" description="Disordered" evidence="2">
    <location>
        <begin position="148"/>
        <end position="247"/>
    </location>
</feature>
<feature type="region of interest" description="Disordered" evidence="2">
    <location>
        <begin position="122"/>
        <end position="141"/>
    </location>
</feature>
<dbReference type="PROSITE" id="PS50304">
    <property type="entry name" value="TUDOR"/>
    <property type="match status" value="1"/>
</dbReference>
<dbReference type="AlphaFoldDB" id="A0A6A6V5X5"/>
<dbReference type="SUPFAM" id="SSF63748">
    <property type="entry name" value="Tudor/PWWP/MBT"/>
    <property type="match status" value="1"/>
</dbReference>
<keyword evidence="1" id="KW-0175">Coiled coil</keyword>
<dbReference type="Gene3D" id="2.30.30.140">
    <property type="match status" value="1"/>
</dbReference>
<protein>
    <recommendedName>
        <fullName evidence="3">Tudor domain-containing protein</fullName>
    </recommendedName>
</protein>
<proteinExistence type="predicted"/>
<organism evidence="4 5">
    <name type="scientific">Sporormia fimetaria CBS 119925</name>
    <dbReference type="NCBI Taxonomy" id="1340428"/>
    <lineage>
        <taxon>Eukaryota</taxon>
        <taxon>Fungi</taxon>
        <taxon>Dikarya</taxon>
        <taxon>Ascomycota</taxon>
        <taxon>Pezizomycotina</taxon>
        <taxon>Dothideomycetes</taxon>
        <taxon>Pleosporomycetidae</taxon>
        <taxon>Pleosporales</taxon>
        <taxon>Sporormiaceae</taxon>
        <taxon>Sporormia</taxon>
    </lineage>
</organism>
<feature type="domain" description="Tudor" evidence="3">
    <location>
        <begin position="63"/>
        <end position="124"/>
    </location>
</feature>
<sequence length="247" mass="27066">MLSTAEETLREGNEKVVELQAEIDRLESTLPQKPEPIAPKFDPAKHPLLKKASEKQEPAKPAALNTGDLCEAQWSDRQWYKAKIQTIMGSASDPKYLVRFLDYDDSTLTVGRDSVRPLLNERKRKEAPTAAPTVGPVVNSPHVISAPATKTAATKSNGDADTSAPTNRRKIGGNKALERKMNSWQSFQRKGPGKMVGKKESQFRTGAGPNARVGFTGSGGGMTQVPKRVRYNAKDQMGGDEDERTYD</sequence>
<keyword evidence="5" id="KW-1185">Reference proteome</keyword>
<evidence type="ECO:0000313" key="4">
    <source>
        <dbReference type="EMBL" id="KAF2744607.1"/>
    </source>
</evidence>
<dbReference type="Proteomes" id="UP000799440">
    <property type="component" value="Unassembled WGS sequence"/>
</dbReference>
<evidence type="ECO:0000256" key="1">
    <source>
        <dbReference type="SAM" id="Coils"/>
    </source>
</evidence>
<evidence type="ECO:0000256" key="2">
    <source>
        <dbReference type="SAM" id="MobiDB-lite"/>
    </source>
</evidence>
<name>A0A6A6V5X5_9PLEO</name>
<feature type="compositionally biased region" description="Acidic residues" evidence="2">
    <location>
        <begin position="238"/>
        <end position="247"/>
    </location>
</feature>